<feature type="region of interest" description="Disordered" evidence="1">
    <location>
        <begin position="50"/>
        <end position="82"/>
    </location>
</feature>
<organism evidence="2 3">
    <name type="scientific">Streptomyces pathocidini</name>
    <dbReference type="NCBI Taxonomy" id="1650571"/>
    <lineage>
        <taxon>Bacteria</taxon>
        <taxon>Bacillati</taxon>
        <taxon>Actinomycetota</taxon>
        <taxon>Actinomycetes</taxon>
        <taxon>Kitasatosporales</taxon>
        <taxon>Streptomycetaceae</taxon>
        <taxon>Streptomyces</taxon>
    </lineage>
</organism>
<accession>A0ABW7UZI8</accession>
<feature type="compositionally biased region" description="Basic and acidic residues" evidence="1">
    <location>
        <begin position="70"/>
        <end position="79"/>
    </location>
</feature>
<sequence length="413" mass="45212">MKRSRLPLLAVFPSMVLAVVVVVPLVFGDHLVRWKPGSLLPGLFLGGSEESPPSAAAAPKPDRSSSPPKKNNENREVTKKVSKVWQPGAPQWGVQIYWEDNQKWSVDFIAKQARKHADYLVDLGANSVSLSFPFYTGGISSTEITAGAMTPSPARTTRVLNVFREAGLRTTLRPIMDEQALNPPKGWRGNIEPADRAAWFTSYQDFLSPYLEIAEEVGVATFAIGTELNSMEGDPGWDALVTSAEGLYSGEIEYDANWDNYVAGHIDVPVRHLGVDAYFPIKVSDGASVDRLVEGWHTWLNKKSQGDLPGVLLSEAGIGARDGAYHAPGDAYAKGPVNPDVQANWYTAVCRVVQERQMAGVYWWSVSFEDDPRVAPNDTVDSRLNFAGRPKTEAAVKECFNSEYEGPGEAAEQ</sequence>
<dbReference type="Proteomes" id="UP001611548">
    <property type="component" value="Unassembled WGS sequence"/>
</dbReference>
<evidence type="ECO:0000313" key="3">
    <source>
        <dbReference type="Proteomes" id="UP001611548"/>
    </source>
</evidence>
<feature type="compositionally biased region" description="Low complexity" evidence="1">
    <location>
        <begin position="50"/>
        <end position="69"/>
    </location>
</feature>
<evidence type="ECO:0000313" key="2">
    <source>
        <dbReference type="EMBL" id="MFI1966749.1"/>
    </source>
</evidence>
<dbReference type="EMBL" id="JBIRWE010000011">
    <property type="protein sequence ID" value="MFI1966749.1"/>
    <property type="molecule type" value="Genomic_DNA"/>
</dbReference>
<gene>
    <name evidence="2" type="ORF">ACH429_21990</name>
</gene>
<dbReference type="Pfam" id="PF22612">
    <property type="entry name" value="GH113"/>
    <property type="match status" value="1"/>
</dbReference>
<dbReference type="GO" id="GO:0016787">
    <property type="term" value="F:hydrolase activity"/>
    <property type="evidence" value="ECO:0007669"/>
    <property type="project" value="UniProtKB-KW"/>
</dbReference>
<name>A0ABW7UZI8_9ACTN</name>
<dbReference type="Gene3D" id="3.20.20.80">
    <property type="entry name" value="Glycosidases"/>
    <property type="match status" value="1"/>
</dbReference>
<dbReference type="RefSeq" id="WP_055473268.1">
    <property type="nucleotide sequence ID" value="NZ_JBIRWE010000011.1"/>
</dbReference>
<evidence type="ECO:0000256" key="1">
    <source>
        <dbReference type="SAM" id="MobiDB-lite"/>
    </source>
</evidence>
<dbReference type="InterPro" id="IPR017853">
    <property type="entry name" value="GH"/>
</dbReference>
<keyword evidence="3" id="KW-1185">Reference proteome</keyword>
<proteinExistence type="predicted"/>
<dbReference type="CDD" id="cd19608">
    <property type="entry name" value="GH113_mannanase-like"/>
    <property type="match status" value="1"/>
</dbReference>
<keyword evidence="2" id="KW-0378">Hydrolase</keyword>
<dbReference type="InterPro" id="IPR055151">
    <property type="entry name" value="GH113"/>
</dbReference>
<comment type="caution">
    <text evidence="2">The sequence shown here is derived from an EMBL/GenBank/DDBJ whole genome shotgun (WGS) entry which is preliminary data.</text>
</comment>
<reference evidence="2 3" key="1">
    <citation type="submission" date="2024-10" db="EMBL/GenBank/DDBJ databases">
        <title>The Natural Products Discovery Center: Release of the First 8490 Sequenced Strains for Exploring Actinobacteria Biosynthetic Diversity.</title>
        <authorList>
            <person name="Kalkreuter E."/>
            <person name="Kautsar S.A."/>
            <person name="Yang D."/>
            <person name="Bader C.D."/>
            <person name="Teijaro C.N."/>
            <person name="Fluegel L."/>
            <person name="Davis C.M."/>
            <person name="Simpson J.R."/>
            <person name="Lauterbach L."/>
            <person name="Steele A.D."/>
            <person name="Gui C."/>
            <person name="Meng S."/>
            <person name="Li G."/>
            <person name="Viehrig K."/>
            <person name="Ye F."/>
            <person name="Su P."/>
            <person name="Kiefer A.F."/>
            <person name="Nichols A."/>
            <person name="Cepeda A.J."/>
            <person name="Yan W."/>
            <person name="Fan B."/>
            <person name="Jiang Y."/>
            <person name="Adhikari A."/>
            <person name="Zheng C.-J."/>
            <person name="Schuster L."/>
            <person name="Cowan T.M."/>
            <person name="Smanski M.J."/>
            <person name="Chevrette M.G."/>
            <person name="De Carvalho L.P.S."/>
            <person name="Shen B."/>
        </authorList>
    </citation>
    <scope>NUCLEOTIDE SEQUENCE [LARGE SCALE GENOMIC DNA]</scope>
    <source>
        <strain evidence="2 3">NPDC020327</strain>
    </source>
</reference>
<dbReference type="SUPFAM" id="SSF51445">
    <property type="entry name" value="(Trans)glycosidases"/>
    <property type="match status" value="1"/>
</dbReference>
<protein>
    <submittedName>
        <fullName evidence="2">Glycoside hydrolase family 113</fullName>
    </submittedName>
</protein>